<feature type="domain" description="UBA" evidence="2">
    <location>
        <begin position="162"/>
        <end position="209"/>
    </location>
</feature>
<dbReference type="GeneID" id="37006787"/>
<dbReference type="Proteomes" id="UP000244309">
    <property type="component" value="Unassembled WGS sequence"/>
</dbReference>
<dbReference type="InterPro" id="IPR015940">
    <property type="entry name" value="UBA"/>
</dbReference>
<dbReference type="PANTHER" id="PTHR23172">
    <property type="entry name" value="AUXILIN/CYCLIN G-ASSOCIATED KINASE-RELATED"/>
    <property type="match status" value="1"/>
</dbReference>
<dbReference type="VEuPathDB" id="FungiDB:CXQ85_001456"/>
<feature type="region of interest" description="Disordered" evidence="1">
    <location>
        <begin position="272"/>
        <end position="464"/>
    </location>
</feature>
<dbReference type="AlphaFoldDB" id="A0A2V1ALI0"/>
<keyword evidence="4" id="KW-1185">Reference proteome</keyword>
<dbReference type="InterPro" id="IPR036869">
    <property type="entry name" value="J_dom_sf"/>
</dbReference>
<sequence length="759" mass="84461">MAPPKKDAFADLFSSAAGSGSSSPLNSNMNKLSLQEQLHTKKPPTSQSPFNNWDVLSSGNSTPPPANKPSNIDPFSVFETKKSPPSNIDDDLLFGLGEPSKPSAPAKSSGTPVNKATESSVGNLLDDDFTDAYTPEPEPVPVKEPEPEIRQPVAQKPTDFRESEESGEPGRDSVLAGLVDIGFSVESSNKAIDEVGPDLQSCVNYIMSGGERTPASAPSRSSRSSRNQEQRGRDSPSSQQDLGAAFQDFSTDMFKKASWFLAKSKETVTKNIEQFQNSRDRDGQGSMPAWMRQQEEYRERASERKKDGTTFEDYGTDAENIDQEEIQRIMKLQKQREKERQKQRIDKLKEGVTRSSRDSSARSSPQPQMPQRPSSASVSRGETPPAKPSRPVSQPVHPNGQRTKPAPAPAPAPVEDDLLGLSDGSLTPSERFKASQKDDAAYVSPARRRRAQTPSKPRVATAEPLNAFQQSDYETFKAKGTESFTNGDYDDAFNSYSKCLESLPGKHELRIVITSNLAITNIKLGNYKSAMQQCDDGIALVGENINDSDWVLNNKEIKYWYVKLLIRKAESLEMLENFPASLDCYMELISKHGINEKKVMDAKRRVNNIVNPPKPAPKKAAPRPTSTPTSANNAQVRKIRKHNIDEKEQEEKKFKLHDQVHERVQAWSGGKEDNLRNLLMSLSDVLPQRLGFPFITDKKLTINDLMLTKKVKINYMKVISAIHPDKLGKFELEDQMVCQAVFITLNKAWDTFKEQNDIA</sequence>
<protein>
    <recommendedName>
        <fullName evidence="2">UBA domain-containing protein</fullName>
    </recommendedName>
</protein>
<dbReference type="SMART" id="SM00028">
    <property type="entry name" value="TPR"/>
    <property type="match status" value="3"/>
</dbReference>
<dbReference type="PANTHER" id="PTHR23172:SF19">
    <property type="entry name" value="J DOMAIN-CONTAINING PROTEIN"/>
    <property type="match status" value="1"/>
</dbReference>
<evidence type="ECO:0000313" key="4">
    <source>
        <dbReference type="Proteomes" id="UP000244309"/>
    </source>
</evidence>
<feature type="compositionally biased region" description="Basic and acidic residues" evidence="1">
    <location>
        <begin position="430"/>
        <end position="440"/>
    </location>
</feature>
<feature type="compositionally biased region" description="Basic and acidic residues" evidence="1">
    <location>
        <begin position="334"/>
        <end position="360"/>
    </location>
</feature>
<feature type="compositionally biased region" description="Polar residues" evidence="1">
    <location>
        <begin position="110"/>
        <end position="122"/>
    </location>
</feature>
<name>A0A2V1ALI0_9ASCO</name>
<feature type="compositionally biased region" description="Basic and acidic residues" evidence="1">
    <location>
        <begin position="158"/>
        <end position="171"/>
    </location>
</feature>
<feature type="compositionally biased region" description="Basic and acidic residues" evidence="1">
    <location>
        <begin position="293"/>
        <end position="309"/>
    </location>
</feature>
<evidence type="ECO:0000256" key="1">
    <source>
        <dbReference type="SAM" id="MobiDB-lite"/>
    </source>
</evidence>
<feature type="compositionally biased region" description="Low complexity" evidence="1">
    <location>
        <begin position="214"/>
        <end position="225"/>
    </location>
</feature>
<feature type="region of interest" description="Disordered" evidence="1">
    <location>
        <begin position="1"/>
        <end position="173"/>
    </location>
</feature>
<dbReference type="EMBL" id="PKFO01000001">
    <property type="protein sequence ID" value="PVH19157.1"/>
    <property type="molecule type" value="Genomic_DNA"/>
</dbReference>
<feature type="compositionally biased region" description="Low complexity" evidence="1">
    <location>
        <begin position="361"/>
        <end position="377"/>
    </location>
</feature>
<feature type="compositionally biased region" description="Polar residues" evidence="1">
    <location>
        <begin position="29"/>
        <end position="61"/>
    </location>
</feature>
<reference evidence="3 4" key="1">
    <citation type="submission" date="2017-12" db="EMBL/GenBank/DDBJ databases">
        <title>Genome Sequence of a Multidrug-Resistant Candida haemulonii Isolate from a Patient with Chronic Leg Ulcers in Israel.</title>
        <authorList>
            <person name="Chow N.A."/>
            <person name="Gade L."/>
            <person name="Batra D."/>
            <person name="Rowe L.A."/>
            <person name="Ben-Ami R."/>
            <person name="Loparev V.N."/>
            <person name="Litvintseva A.P."/>
        </authorList>
    </citation>
    <scope>NUCLEOTIDE SEQUENCE [LARGE SCALE GENOMIC DNA]</scope>
    <source>
        <strain evidence="3 4">B11899</strain>
    </source>
</reference>
<feature type="region of interest" description="Disordered" evidence="1">
    <location>
        <begin position="608"/>
        <end position="635"/>
    </location>
</feature>
<dbReference type="SUPFAM" id="SSF46565">
    <property type="entry name" value="Chaperone J-domain"/>
    <property type="match status" value="1"/>
</dbReference>
<evidence type="ECO:0000313" key="3">
    <source>
        <dbReference type="EMBL" id="PVH19157.1"/>
    </source>
</evidence>
<evidence type="ECO:0000259" key="2">
    <source>
        <dbReference type="PROSITE" id="PS50030"/>
    </source>
</evidence>
<organism evidence="3 4">
    <name type="scientific">Candidozyma haemuli</name>
    <dbReference type="NCBI Taxonomy" id="45357"/>
    <lineage>
        <taxon>Eukaryota</taxon>
        <taxon>Fungi</taxon>
        <taxon>Dikarya</taxon>
        <taxon>Ascomycota</taxon>
        <taxon>Saccharomycotina</taxon>
        <taxon>Pichiomycetes</taxon>
        <taxon>Metschnikowiaceae</taxon>
        <taxon>Candidozyma</taxon>
    </lineage>
</organism>
<dbReference type="GO" id="GO:0072583">
    <property type="term" value="P:clathrin-dependent endocytosis"/>
    <property type="evidence" value="ECO:0007669"/>
    <property type="project" value="TreeGrafter"/>
</dbReference>
<dbReference type="SUPFAM" id="SSF48452">
    <property type="entry name" value="TPR-like"/>
    <property type="match status" value="1"/>
</dbReference>
<feature type="compositionally biased region" description="Low complexity" evidence="1">
    <location>
        <begin position="99"/>
        <end position="109"/>
    </location>
</feature>
<dbReference type="GO" id="GO:0030276">
    <property type="term" value="F:clathrin binding"/>
    <property type="evidence" value="ECO:0007669"/>
    <property type="project" value="TreeGrafter"/>
</dbReference>
<dbReference type="GO" id="GO:0005737">
    <property type="term" value="C:cytoplasm"/>
    <property type="evidence" value="ECO:0007669"/>
    <property type="project" value="TreeGrafter"/>
</dbReference>
<dbReference type="InterPro" id="IPR019734">
    <property type="entry name" value="TPR_rpt"/>
</dbReference>
<comment type="caution">
    <text evidence="3">The sequence shown here is derived from an EMBL/GenBank/DDBJ whole genome shotgun (WGS) entry which is preliminary data.</text>
</comment>
<feature type="compositionally biased region" description="Low complexity" evidence="1">
    <location>
        <begin position="10"/>
        <end position="28"/>
    </location>
</feature>
<dbReference type="OrthoDB" id="1717591at2759"/>
<dbReference type="GO" id="GO:0072318">
    <property type="term" value="P:clathrin coat disassembly"/>
    <property type="evidence" value="ECO:0007669"/>
    <property type="project" value="TreeGrafter"/>
</dbReference>
<dbReference type="Gene3D" id="1.10.287.110">
    <property type="entry name" value="DnaJ domain"/>
    <property type="match status" value="1"/>
</dbReference>
<dbReference type="STRING" id="45357.A0A2V1ALI0"/>
<accession>A0A2V1ALI0</accession>
<feature type="compositionally biased region" description="Acidic residues" evidence="1">
    <location>
        <begin position="314"/>
        <end position="324"/>
    </location>
</feature>
<feature type="compositionally biased region" description="Low complexity" evidence="1">
    <location>
        <begin position="622"/>
        <end position="631"/>
    </location>
</feature>
<dbReference type="InterPro" id="IPR011990">
    <property type="entry name" value="TPR-like_helical_dom_sf"/>
</dbReference>
<dbReference type="RefSeq" id="XP_025340097.1">
    <property type="nucleotide sequence ID" value="XM_025485166.1"/>
</dbReference>
<gene>
    <name evidence="3" type="ORF">CXQ85_001456</name>
</gene>
<dbReference type="GO" id="GO:0031982">
    <property type="term" value="C:vesicle"/>
    <property type="evidence" value="ECO:0007669"/>
    <property type="project" value="TreeGrafter"/>
</dbReference>
<proteinExistence type="predicted"/>
<dbReference type="PROSITE" id="PS50030">
    <property type="entry name" value="UBA"/>
    <property type="match status" value="1"/>
</dbReference>
<feature type="region of interest" description="Disordered" evidence="1">
    <location>
        <begin position="206"/>
        <end position="246"/>
    </location>
</feature>
<dbReference type="Gene3D" id="1.25.40.10">
    <property type="entry name" value="Tetratricopeptide repeat domain"/>
    <property type="match status" value="1"/>
</dbReference>